<dbReference type="GO" id="GO:0003824">
    <property type="term" value="F:catalytic activity"/>
    <property type="evidence" value="ECO:0007669"/>
    <property type="project" value="UniProtKB-ARBA"/>
</dbReference>
<dbReference type="SUPFAM" id="SSF55073">
    <property type="entry name" value="Nucleotide cyclase"/>
    <property type="match status" value="1"/>
</dbReference>
<feature type="domain" description="PAS" evidence="3">
    <location>
        <begin position="395"/>
        <end position="467"/>
    </location>
</feature>
<dbReference type="SMART" id="SM00091">
    <property type="entry name" value="PAS"/>
    <property type="match status" value="1"/>
</dbReference>
<dbReference type="AlphaFoldDB" id="A0AAU7NSZ4"/>
<gene>
    <name evidence="6" type="ORF">Q9L42_017040</name>
</gene>
<dbReference type="Gene3D" id="3.30.70.270">
    <property type="match status" value="1"/>
</dbReference>
<evidence type="ECO:0000256" key="2">
    <source>
        <dbReference type="SAM" id="Phobius"/>
    </source>
</evidence>
<dbReference type="PROSITE" id="PS50112">
    <property type="entry name" value="PAS"/>
    <property type="match status" value="1"/>
</dbReference>
<protein>
    <submittedName>
        <fullName evidence="6">EAL domain-containing protein</fullName>
    </submittedName>
</protein>
<organism evidence="6 7">
    <name type="scientific">Methylomarinum roseum</name>
    <dbReference type="NCBI Taxonomy" id="3067653"/>
    <lineage>
        <taxon>Bacteria</taxon>
        <taxon>Pseudomonadati</taxon>
        <taxon>Pseudomonadota</taxon>
        <taxon>Gammaproteobacteria</taxon>
        <taxon>Methylococcales</taxon>
        <taxon>Methylococcaceae</taxon>
        <taxon>Methylomarinum</taxon>
    </lineage>
</organism>
<dbReference type="SUPFAM" id="SSF55785">
    <property type="entry name" value="PYP-like sensor domain (PAS domain)"/>
    <property type="match status" value="1"/>
</dbReference>
<evidence type="ECO:0000259" key="4">
    <source>
        <dbReference type="PROSITE" id="PS50883"/>
    </source>
</evidence>
<dbReference type="SMART" id="SM00267">
    <property type="entry name" value="GGDEF"/>
    <property type="match status" value="1"/>
</dbReference>
<dbReference type="SMART" id="SM00052">
    <property type="entry name" value="EAL"/>
    <property type="match status" value="1"/>
</dbReference>
<dbReference type="Pfam" id="PF08448">
    <property type="entry name" value="PAS_4"/>
    <property type="match status" value="1"/>
</dbReference>
<keyword evidence="7" id="KW-1185">Reference proteome</keyword>
<dbReference type="SUPFAM" id="SSF141868">
    <property type="entry name" value="EAL domain-like"/>
    <property type="match status" value="1"/>
</dbReference>
<dbReference type="PROSITE" id="PS50887">
    <property type="entry name" value="GGDEF"/>
    <property type="match status" value="1"/>
</dbReference>
<keyword evidence="2" id="KW-0472">Membrane</keyword>
<dbReference type="KEGG" id="mech:Q9L42_017040"/>
<dbReference type="NCBIfam" id="TIGR00254">
    <property type="entry name" value="GGDEF"/>
    <property type="match status" value="1"/>
</dbReference>
<dbReference type="Pfam" id="PF00563">
    <property type="entry name" value="EAL"/>
    <property type="match status" value="1"/>
</dbReference>
<evidence type="ECO:0000259" key="5">
    <source>
        <dbReference type="PROSITE" id="PS50887"/>
    </source>
</evidence>
<dbReference type="PANTHER" id="PTHR44757">
    <property type="entry name" value="DIGUANYLATE CYCLASE DGCP"/>
    <property type="match status" value="1"/>
</dbReference>
<dbReference type="RefSeq" id="WP_349431479.1">
    <property type="nucleotide sequence ID" value="NZ_CP157743.1"/>
</dbReference>
<dbReference type="InterPro" id="IPR001633">
    <property type="entry name" value="EAL_dom"/>
</dbReference>
<evidence type="ECO:0000259" key="3">
    <source>
        <dbReference type="PROSITE" id="PS50112"/>
    </source>
</evidence>
<keyword evidence="2" id="KW-1133">Transmembrane helix</keyword>
<accession>A0AAU7NSZ4</accession>
<dbReference type="InterPro" id="IPR013656">
    <property type="entry name" value="PAS_4"/>
</dbReference>
<sequence length="954" mass="107806">MYQFIKKKIFFSLTWKALFAVSISTLLASGSIFVLGNYTHDKNYALTRSARHQQYQQAFASVLKQLQQKETELSWLIPALVVPANGKEVLTEIQQIIDNNWFKIELESDIRSICLASTSGDIRAEWGEPIDSRLFAVSWLETVVKNEQPINKIVCDTECVQYHALPFLYRGKFSGVFVFGSSITDIVIHMKGITGADIGILVHAKKNSMESPSSLPFWPFRIGALTDFSVNQPLLVALQKRYPDNLPDQILSFVYSGNTYDIFTIPFGEKPYQAKLLVIDNVSRELEDKNRAMNLYAISGLSSILLSGIILFLLFVRPTRKVNKIINLLPLIAEKRYGEVRQSLPCGHKTKLVTDEIDILDSAAHNLINTLTRLDDEVEQRNLNLLERSRELKNERNFVSNILNTAQVIIIRLDQEGQILSINKFGENLIGYGEGELANKHLFTDLIYDNESYEAVNEAIPALLNKQYNTFQHDCILYSLDGVRLYVSWFFTIINNPDTQPEILVVGLDLTERRAVETELAWLADHDPLTRLFNRRRFENELRRVLKEAERFNHTGALIFFDIDQFKYINDSSGHQAGDELLLKVAETLRLAVRGTDIIARFGGDEFVVLAPEINQAHAEVLISKIFQSMQEVDIIIQGNLHKVSISAGLLIFPVDGYTEQDLMASVDIAMYKAKESGRGTWCMASIDDLNRVDIKQRVNWKAKIEKALLEDRFVLYFQPIMHIVDGKISHYECLLRMLDEQGKIIPPGLFINVAEQTGLISLIDKRVLELAIKAQEDFIAAGHDIVLSVNLSGDMISNPDTFTLFSELFESSDVPLGKFIFEVTETQAVTNLVAANSLITALIEMGGQFALDDFGVGFSSMNHLKQLPIQYLKIDGEFIKHLPGSKEDRLFVNAIHEVAHGLNIRTIAEFVENDVALKVLSDIGIDYAQGYGIGKPMPYPEFHQTAKINPFNL</sequence>
<evidence type="ECO:0000313" key="7">
    <source>
        <dbReference type="Proteomes" id="UP001225378"/>
    </source>
</evidence>
<dbReference type="InterPro" id="IPR043128">
    <property type="entry name" value="Rev_trsase/Diguanyl_cyclase"/>
</dbReference>
<feature type="transmembrane region" description="Helical" evidence="2">
    <location>
        <begin position="295"/>
        <end position="316"/>
    </location>
</feature>
<dbReference type="EMBL" id="CP157743">
    <property type="protein sequence ID" value="XBS20043.1"/>
    <property type="molecule type" value="Genomic_DNA"/>
</dbReference>
<dbReference type="CDD" id="cd01949">
    <property type="entry name" value="GGDEF"/>
    <property type="match status" value="1"/>
</dbReference>
<keyword evidence="2" id="KW-0812">Transmembrane</keyword>
<dbReference type="Pfam" id="PF00990">
    <property type="entry name" value="GGDEF"/>
    <property type="match status" value="1"/>
</dbReference>
<dbReference type="Gene3D" id="3.30.450.20">
    <property type="entry name" value="PAS domain"/>
    <property type="match status" value="1"/>
</dbReference>
<proteinExistence type="predicted"/>
<dbReference type="NCBIfam" id="TIGR00229">
    <property type="entry name" value="sensory_box"/>
    <property type="match status" value="1"/>
</dbReference>
<dbReference type="PROSITE" id="PS50883">
    <property type="entry name" value="EAL"/>
    <property type="match status" value="1"/>
</dbReference>
<dbReference type="InterPro" id="IPR052155">
    <property type="entry name" value="Biofilm_reg_signaling"/>
</dbReference>
<feature type="domain" description="EAL" evidence="4">
    <location>
        <begin position="698"/>
        <end position="951"/>
    </location>
</feature>
<dbReference type="InterPro" id="IPR029150">
    <property type="entry name" value="dCache_3"/>
</dbReference>
<dbReference type="Proteomes" id="UP001225378">
    <property type="component" value="Chromosome"/>
</dbReference>
<dbReference type="CDD" id="cd01948">
    <property type="entry name" value="EAL"/>
    <property type="match status" value="1"/>
</dbReference>
<evidence type="ECO:0000256" key="1">
    <source>
        <dbReference type="ARBA" id="ARBA00001946"/>
    </source>
</evidence>
<evidence type="ECO:0000313" key="6">
    <source>
        <dbReference type="EMBL" id="XBS20043.1"/>
    </source>
</evidence>
<dbReference type="Pfam" id="PF14827">
    <property type="entry name" value="dCache_3"/>
    <property type="match status" value="1"/>
</dbReference>
<dbReference type="FunFam" id="3.30.70.270:FF:000001">
    <property type="entry name" value="Diguanylate cyclase domain protein"/>
    <property type="match status" value="1"/>
</dbReference>
<dbReference type="InterPro" id="IPR000014">
    <property type="entry name" value="PAS"/>
</dbReference>
<dbReference type="InterPro" id="IPR035919">
    <property type="entry name" value="EAL_sf"/>
</dbReference>
<dbReference type="InterPro" id="IPR000160">
    <property type="entry name" value="GGDEF_dom"/>
</dbReference>
<dbReference type="InterPro" id="IPR035965">
    <property type="entry name" value="PAS-like_dom_sf"/>
</dbReference>
<feature type="domain" description="GGDEF" evidence="5">
    <location>
        <begin position="554"/>
        <end position="687"/>
    </location>
</feature>
<reference evidence="6 7" key="1">
    <citation type="journal article" date="2024" name="Microbiology">
        <title>Methylomarinum rosea sp. nov., a novel halophilic methanotrophic bacterium from the hypersaline Lake Elton.</title>
        <authorList>
            <person name="Suleimanov R.Z."/>
            <person name="Oshkin I.Y."/>
            <person name="Danilova O.V."/>
            <person name="Suzina N.E."/>
            <person name="Dedysh S.N."/>
        </authorList>
    </citation>
    <scope>NUCLEOTIDE SEQUENCE [LARGE SCALE GENOMIC DNA]</scope>
    <source>
        <strain evidence="6 7">Ch1-1</strain>
    </source>
</reference>
<dbReference type="InterPro" id="IPR029787">
    <property type="entry name" value="Nucleotide_cyclase"/>
</dbReference>
<dbReference type="CDD" id="cd00130">
    <property type="entry name" value="PAS"/>
    <property type="match status" value="1"/>
</dbReference>
<dbReference type="Gene3D" id="3.20.20.450">
    <property type="entry name" value="EAL domain"/>
    <property type="match status" value="1"/>
</dbReference>
<comment type="cofactor">
    <cofactor evidence="1">
        <name>Mg(2+)</name>
        <dbReference type="ChEBI" id="CHEBI:18420"/>
    </cofactor>
</comment>
<name>A0AAU7NSZ4_9GAMM</name>
<dbReference type="PANTHER" id="PTHR44757:SF2">
    <property type="entry name" value="BIOFILM ARCHITECTURE MAINTENANCE PROTEIN MBAA"/>
    <property type="match status" value="1"/>
</dbReference>